<dbReference type="VEuPathDB" id="VectorBase:GBRI020707"/>
<reference evidence="4" key="1">
    <citation type="submission" date="2014-03" db="EMBL/GenBank/DDBJ databases">
        <authorList>
            <person name="Aksoy S."/>
            <person name="Warren W."/>
            <person name="Wilson R.K."/>
        </authorList>
    </citation>
    <scope>NUCLEOTIDE SEQUENCE [LARGE SCALE GENOMIC DNA]</scope>
    <source>
        <strain evidence="4">IAEA</strain>
    </source>
</reference>
<dbReference type="EnsemblMetazoa" id="GBRI020707-RA">
    <property type="protein sequence ID" value="GBRI020707-PA"/>
    <property type="gene ID" value="GBRI020707"/>
</dbReference>
<keyword evidence="4" id="KW-1185">Reference proteome</keyword>
<keyword evidence="2" id="KW-1133">Transmembrane helix</keyword>
<evidence type="ECO:0000313" key="4">
    <source>
        <dbReference type="Proteomes" id="UP000091820"/>
    </source>
</evidence>
<keyword evidence="2" id="KW-0812">Transmembrane</keyword>
<protein>
    <submittedName>
        <fullName evidence="3">Uncharacterized protein</fullName>
    </submittedName>
</protein>
<name>A0A1A9WI68_9MUSC</name>
<sequence>MEGAQMLKSRLLFRERSVGTCFRKVSQNLRFAREVPLTIKPIINSLPARTLTGYTKSNEAFKPNKQASSQGGRQAGRKEGRQALSLLYYYIVSYPVGWYVIRSYTETINHNKNT</sequence>
<feature type="transmembrane region" description="Helical" evidence="2">
    <location>
        <begin position="83"/>
        <end position="101"/>
    </location>
</feature>
<feature type="region of interest" description="Disordered" evidence="1">
    <location>
        <begin position="57"/>
        <end position="77"/>
    </location>
</feature>
<accession>A0A1A9WI68</accession>
<evidence type="ECO:0000256" key="1">
    <source>
        <dbReference type="SAM" id="MobiDB-lite"/>
    </source>
</evidence>
<reference evidence="3" key="2">
    <citation type="submission" date="2020-05" db="UniProtKB">
        <authorList>
            <consortium name="EnsemblMetazoa"/>
        </authorList>
    </citation>
    <scope>IDENTIFICATION</scope>
    <source>
        <strain evidence="3">IAEA</strain>
    </source>
</reference>
<evidence type="ECO:0000256" key="2">
    <source>
        <dbReference type="SAM" id="Phobius"/>
    </source>
</evidence>
<keyword evidence="2" id="KW-0472">Membrane</keyword>
<dbReference type="AlphaFoldDB" id="A0A1A9WI68"/>
<evidence type="ECO:0000313" key="3">
    <source>
        <dbReference type="EnsemblMetazoa" id="GBRI020707-PA"/>
    </source>
</evidence>
<proteinExistence type="predicted"/>
<organism evidence="3 4">
    <name type="scientific">Glossina brevipalpis</name>
    <dbReference type="NCBI Taxonomy" id="37001"/>
    <lineage>
        <taxon>Eukaryota</taxon>
        <taxon>Metazoa</taxon>
        <taxon>Ecdysozoa</taxon>
        <taxon>Arthropoda</taxon>
        <taxon>Hexapoda</taxon>
        <taxon>Insecta</taxon>
        <taxon>Pterygota</taxon>
        <taxon>Neoptera</taxon>
        <taxon>Endopterygota</taxon>
        <taxon>Diptera</taxon>
        <taxon>Brachycera</taxon>
        <taxon>Muscomorpha</taxon>
        <taxon>Hippoboscoidea</taxon>
        <taxon>Glossinidae</taxon>
        <taxon>Glossina</taxon>
    </lineage>
</organism>
<dbReference type="Proteomes" id="UP000091820">
    <property type="component" value="Unassembled WGS sequence"/>
</dbReference>